<evidence type="ECO:0000259" key="7">
    <source>
        <dbReference type="Pfam" id="PF00892"/>
    </source>
</evidence>
<dbReference type="InterPro" id="IPR000620">
    <property type="entry name" value="EamA_dom"/>
</dbReference>
<feature type="transmembrane region" description="Helical" evidence="6">
    <location>
        <begin position="131"/>
        <end position="148"/>
    </location>
</feature>
<evidence type="ECO:0000256" key="1">
    <source>
        <dbReference type="ARBA" id="ARBA00004651"/>
    </source>
</evidence>
<feature type="transmembrane region" description="Helical" evidence="6">
    <location>
        <begin position="256"/>
        <end position="275"/>
    </location>
</feature>
<dbReference type="PANTHER" id="PTHR42920">
    <property type="entry name" value="OS03G0707200 PROTEIN-RELATED"/>
    <property type="match status" value="1"/>
</dbReference>
<comment type="caution">
    <text evidence="8">The sequence shown here is derived from an EMBL/GenBank/DDBJ whole genome shotgun (WGS) entry which is preliminary data.</text>
</comment>
<feature type="transmembrane region" description="Helical" evidence="6">
    <location>
        <begin position="75"/>
        <end position="95"/>
    </location>
</feature>
<feature type="domain" description="EamA" evidence="7">
    <location>
        <begin position="13"/>
        <end position="147"/>
    </location>
</feature>
<protein>
    <submittedName>
        <fullName evidence="8">DMT family transporter</fullName>
    </submittedName>
</protein>
<gene>
    <name evidence="8" type="ORF">LZA78_00975</name>
</gene>
<dbReference type="SUPFAM" id="SSF103481">
    <property type="entry name" value="Multidrug resistance efflux transporter EmrE"/>
    <property type="match status" value="2"/>
</dbReference>
<feature type="transmembrane region" description="Helical" evidence="6">
    <location>
        <begin position="12"/>
        <end position="34"/>
    </location>
</feature>
<evidence type="ECO:0000256" key="4">
    <source>
        <dbReference type="ARBA" id="ARBA00022989"/>
    </source>
</evidence>
<feature type="transmembrane region" description="Helical" evidence="6">
    <location>
        <begin position="281"/>
        <end position="298"/>
    </location>
</feature>
<keyword evidence="5 6" id="KW-0472">Membrane</keyword>
<organism evidence="8 9">
    <name type="scientific">Rhodobacter flavimaris</name>
    <dbReference type="NCBI Taxonomy" id="2907145"/>
    <lineage>
        <taxon>Bacteria</taxon>
        <taxon>Pseudomonadati</taxon>
        <taxon>Pseudomonadota</taxon>
        <taxon>Alphaproteobacteria</taxon>
        <taxon>Rhodobacterales</taxon>
        <taxon>Rhodobacter group</taxon>
        <taxon>Rhodobacter</taxon>
    </lineage>
</organism>
<feature type="domain" description="EamA" evidence="7">
    <location>
        <begin position="162"/>
        <end position="298"/>
    </location>
</feature>
<dbReference type="EMBL" id="JAJUOS010000001">
    <property type="protein sequence ID" value="MCE5972063.1"/>
    <property type="molecule type" value="Genomic_DNA"/>
</dbReference>
<dbReference type="PANTHER" id="PTHR42920:SF11">
    <property type="entry name" value="INNER MEMBRANE PROTEIN YTFF"/>
    <property type="match status" value="1"/>
</dbReference>
<keyword evidence="9" id="KW-1185">Reference proteome</keyword>
<feature type="transmembrane region" description="Helical" evidence="6">
    <location>
        <begin position="160"/>
        <end position="179"/>
    </location>
</feature>
<feature type="transmembrane region" description="Helical" evidence="6">
    <location>
        <begin position="46"/>
        <end position="63"/>
    </location>
</feature>
<name>A0ABS8YUC0_9RHOB</name>
<evidence type="ECO:0000256" key="3">
    <source>
        <dbReference type="ARBA" id="ARBA00022692"/>
    </source>
</evidence>
<dbReference type="Pfam" id="PF00892">
    <property type="entry name" value="EamA"/>
    <property type="match status" value="2"/>
</dbReference>
<evidence type="ECO:0000256" key="6">
    <source>
        <dbReference type="SAM" id="Phobius"/>
    </source>
</evidence>
<feature type="transmembrane region" description="Helical" evidence="6">
    <location>
        <begin position="107"/>
        <end position="124"/>
    </location>
</feature>
<evidence type="ECO:0000256" key="2">
    <source>
        <dbReference type="ARBA" id="ARBA00022475"/>
    </source>
</evidence>
<dbReference type="Proteomes" id="UP001521181">
    <property type="component" value="Unassembled WGS sequence"/>
</dbReference>
<proteinExistence type="predicted"/>
<keyword evidence="2" id="KW-1003">Cell membrane</keyword>
<reference evidence="8 9" key="1">
    <citation type="submission" date="2021-12" db="EMBL/GenBank/DDBJ databases">
        <title>Sinirhodobacter sp. WL0062 is a bacterium isolated from seawater.</title>
        <authorList>
            <person name="Wang L."/>
            <person name="He W."/>
            <person name="Zhang D.-F."/>
        </authorList>
    </citation>
    <scope>NUCLEOTIDE SEQUENCE [LARGE SCALE GENOMIC DNA]</scope>
    <source>
        <strain evidence="8 9">WL0062</strain>
    </source>
</reference>
<feature type="transmembrane region" description="Helical" evidence="6">
    <location>
        <begin position="191"/>
        <end position="209"/>
    </location>
</feature>
<evidence type="ECO:0000313" key="8">
    <source>
        <dbReference type="EMBL" id="MCE5972063.1"/>
    </source>
</evidence>
<evidence type="ECO:0000313" key="9">
    <source>
        <dbReference type="Proteomes" id="UP001521181"/>
    </source>
</evidence>
<sequence>MSETQAQPGIGFKGYASLALPPLFWAGNFIVARASRGELPPMGLSFGRWAIALLCLLPFAWPYMRRDRELYRQHWLRIVALAVPGVVAFNALVYLGLQSTTATNGMLLNSTIPLLILALGALFWGQHLGGAQIAGLVISTLGVASIVLHGDWSRLIALEFSRGDLIIFTAMVCWAVYTLMLKSFPPEVNRLGLLAVQIAIALVFLSPLWGWELSQGLVPVWTGASVAALIYVGVVPSVLAYILYMRAVVIAGPARAGQAIHLLPLYGAVLSTIFLGEQLHMYHAVGFGAILAGILVASRG</sequence>
<dbReference type="InterPro" id="IPR037185">
    <property type="entry name" value="EmrE-like"/>
</dbReference>
<evidence type="ECO:0000256" key="5">
    <source>
        <dbReference type="ARBA" id="ARBA00023136"/>
    </source>
</evidence>
<comment type="subcellular location">
    <subcellularLocation>
        <location evidence="1">Cell membrane</location>
        <topology evidence="1">Multi-pass membrane protein</topology>
    </subcellularLocation>
</comment>
<dbReference type="InterPro" id="IPR051258">
    <property type="entry name" value="Diverse_Substrate_Transporter"/>
</dbReference>
<keyword evidence="4 6" id="KW-1133">Transmembrane helix</keyword>
<keyword evidence="3 6" id="KW-0812">Transmembrane</keyword>
<feature type="transmembrane region" description="Helical" evidence="6">
    <location>
        <begin position="221"/>
        <end position="244"/>
    </location>
</feature>
<accession>A0ABS8YUC0</accession>
<dbReference type="RefSeq" id="WP_233675091.1">
    <property type="nucleotide sequence ID" value="NZ_JAJUOS010000001.1"/>
</dbReference>